<organism evidence="1 2">
    <name type="scientific">Caerostris extrusa</name>
    <name type="common">Bark spider</name>
    <name type="synonym">Caerostris bankana</name>
    <dbReference type="NCBI Taxonomy" id="172846"/>
    <lineage>
        <taxon>Eukaryota</taxon>
        <taxon>Metazoa</taxon>
        <taxon>Ecdysozoa</taxon>
        <taxon>Arthropoda</taxon>
        <taxon>Chelicerata</taxon>
        <taxon>Arachnida</taxon>
        <taxon>Araneae</taxon>
        <taxon>Araneomorphae</taxon>
        <taxon>Entelegynae</taxon>
        <taxon>Araneoidea</taxon>
        <taxon>Araneidae</taxon>
        <taxon>Caerostris</taxon>
    </lineage>
</organism>
<dbReference type="EMBL" id="BPLR01010693">
    <property type="protein sequence ID" value="GIY41078.1"/>
    <property type="molecule type" value="Genomic_DNA"/>
</dbReference>
<keyword evidence="2" id="KW-1185">Reference proteome</keyword>
<gene>
    <name evidence="1" type="ORF">CEXT_386651</name>
</gene>
<proteinExistence type="predicted"/>
<comment type="caution">
    <text evidence="1">The sequence shown here is derived from an EMBL/GenBank/DDBJ whole genome shotgun (WGS) entry which is preliminary data.</text>
</comment>
<accession>A0AAV4T352</accession>
<evidence type="ECO:0000313" key="1">
    <source>
        <dbReference type="EMBL" id="GIY41078.1"/>
    </source>
</evidence>
<evidence type="ECO:0000313" key="2">
    <source>
        <dbReference type="Proteomes" id="UP001054945"/>
    </source>
</evidence>
<protein>
    <submittedName>
        <fullName evidence="1">Uncharacterized protein</fullName>
    </submittedName>
</protein>
<sequence length="83" mass="9442">MGRLLKIGIKGLPIDTKSDDIKSELQSLGFQASHVVQLKKWRTKITLPNFFTELKITHMMADICKVNRLLFKLNCSLRGKLTA</sequence>
<name>A0AAV4T352_CAEEX</name>
<reference evidence="1 2" key="1">
    <citation type="submission" date="2021-06" db="EMBL/GenBank/DDBJ databases">
        <title>Caerostris extrusa draft genome.</title>
        <authorList>
            <person name="Kono N."/>
            <person name="Arakawa K."/>
        </authorList>
    </citation>
    <scope>NUCLEOTIDE SEQUENCE [LARGE SCALE GENOMIC DNA]</scope>
</reference>
<dbReference type="Proteomes" id="UP001054945">
    <property type="component" value="Unassembled WGS sequence"/>
</dbReference>
<dbReference type="AlphaFoldDB" id="A0AAV4T352"/>